<evidence type="ECO:0000313" key="1">
    <source>
        <dbReference type="EMBL" id="KAK7020634.1"/>
    </source>
</evidence>
<proteinExistence type="predicted"/>
<dbReference type="Proteomes" id="UP001383192">
    <property type="component" value="Unassembled WGS sequence"/>
</dbReference>
<keyword evidence="2" id="KW-1185">Reference proteome</keyword>
<dbReference type="InterPro" id="IPR037056">
    <property type="entry name" value="RNase_H1_N_sf"/>
</dbReference>
<feature type="non-terminal residue" evidence="1">
    <location>
        <position position="661"/>
    </location>
</feature>
<dbReference type="AlphaFoldDB" id="A0AAW0B3Q3"/>
<organism evidence="1 2">
    <name type="scientific">Paramarasmius palmivorus</name>
    <dbReference type="NCBI Taxonomy" id="297713"/>
    <lineage>
        <taxon>Eukaryota</taxon>
        <taxon>Fungi</taxon>
        <taxon>Dikarya</taxon>
        <taxon>Basidiomycota</taxon>
        <taxon>Agaricomycotina</taxon>
        <taxon>Agaricomycetes</taxon>
        <taxon>Agaricomycetidae</taxon>
        <taxon>Agaricales</taxon>
        <taxon>Marasmiineae</taxon>
        <taxon>Marasmiaceae</taxon>
        <taxon>Paramarasmius</taxon>
    </lineage>
</organism>
<name>A0AAW0B3Q3_9AGAR</name>
<sequence>MALYTALENLSDNVVDYVFPRLSFEVLSGFESSSPRAKKMVLAYRRRKLELSMHRFWSREDFSALLELLHHTGGLIVGSVALESLTRPLPNSAFEVAVCKELVAILGHFFISTGLSYRQSDAATAEGLSSADAFFYDVQNCSPATSQHRSYTRTVNSEDVVADVYTFESDEGLVYHLIAAARHPLEVVLRMENTLHMCFISSTHLVSLYKFATFKNRVCLDFTEPATRLLSARTWYFDDPVAVNPVSVAEETVNSNDDLSILPRQVGDRFCLVVPLKERSFPKGTLGLGKRSMVFCHTWQLAYDRDVARIAWTLVRAHTLKQCYLVATPVYEALLFNVPLRLFRAVFLFRRMPDTRRRFLDQKVVKLLSAAYETMAGANGTLTMVADSLLLPFASFRREHSDLPVARLPTAAVGTALFNFVAGIPSVLASRADVFIRLDEPDSSPDSRVWTHIAVAIPEEPEDGPELRFEQLFGMRNLYLESLELTLNIIPRGFPFIYYFSLPRYRDMDDTGPAPVAIQDNLVGVLNGIFGGDSIDLEHALDMLDVNQVDVLDKVVQLMLHKDYIDRFVDQALQQEVVNPGAQPHGPTTSITCACGRVLTLPTPEDRWYAVTVGLRIGFVKGWENVKSLVLHVSGNKYYSCDTKEAARKVFLLAMAAGNVG</sequence>
<dbReference type="Gene3D" id="3.40.970.10">
    <property type="entry name" value="Ribonuclease H1, N-terminal domain"/>
    <property type="match status" value="1"/>
</dbReference>
<accession>A0AAW0B3Q3</accession>
<reference evidence="1 2" key="1">
    <citation type="submission" date="2024-01" db="EMBL/GenBank/DDBJ databases">
        <title>A draft genome for a cacao thread blight-causing isolate of Paramarasmius palmivorus.</title>
        <authorList>
            <person name="Baruah I.K."/>
            <person name="Bukari Y."/>
            <person name="Amoako-Attah I."/>
            <person name="Meinhardt L.W."/>
            <person name="Bailey B.A."/>
            <person name="Cohen S.P."/>
        </authorList>
    </citation>
    <scope>NUCLEOTIDE SEQUENCE [LARGE SCALE GENOMIC DNA]</scope>
    <source>
        <strain evidence="1 2">GH-12</strain>
    </source>
</reference>
<evidence type="ECO:0000313" key="2">
    <source>
        <dbReference type="Proteomes" id="UP001383192"/>
    </source>
</evidence>
<comment type="caution">
    <text evidence="1">The sequence shown here is derived from an EMBL/GenBank/DDBJ whole genome shotgun (WGS) entry which is preliminary data.</text>
</comment>
<protein>
    <submittedName>
        <fullName evidence="1">Uncharacterized protein</fullName>
    </submittedName>
</protein>
<dbReference type="EMBL" id="JAYKXP010000184">
    <property type="protein sequence ID" value="KAK7020634.1"/>
    <property type="molecule type" value="Genomic_DNA"/>
</dbReference>
<gene>
    <name evidence="1" type="ORF">VNI00_017672</name>
</gene>